<organism evidence="2 3">
    <name type="scientific">Bipolaris oryzae ATCC 44560</name>
    <dbReference type="NCBI Taxonomy" id="930090"/>
    <lineage>
        <taxon>Eukaryota</taxon>
        <taxon>Fungi</taxon>
        <taxon>Dikarya</taxon>
        <taxon>Ascomycota</taxon>
        <taxon>Pezizomycotina</taxon>
        <taxon>Dothideomycetes</taxon>
        <taxon>Pleosporomycetidae</taxon>
        <taxon>Pleosporales</taxon>
        <taxon>Pleosporineae</taxon>
        <taxon>Pleosporaceae</taxon>
        <taxon>Bipolaris</taxon>
    </lineage>
</organism>
<reference evidence="2 3" key="1">
    <citation type="journal article" date="2013" name="PLoS Genet.">
        <title>Comparative genome structure, secondary metabolite, and effector coding capacity across Cochliobolus pathogens.</title>
        <authorList>
            <person name="Condon B.J."/>
            <person name="Leng Y."/>
            <person name="Wu D."/>
            <person name="Bushley K.E."/>
            <person name="Ohm R.A."/>
            <person name="Otillar R."/>
            <person name="Martin J."/>
            <person name="Schackwitz W."/>
            <person name="Grimwood J."/>
            <person name="MohdZainudin N."/>
            <person name="Xue C."/>
            <person name="Wang R."/>
            <person name="Manning V.A."/>
            <person name="Dhillon B."/>
            <person name="Tu Z.J."/>
            <person name="Steffenson B.J."/>
            <person name="Salamov A."/>
            <person name="Sun H."/>
            <person name="Lowry S."/>
            <person name="LaButti K."/>
            <person name="Han J."/>
            <person name="Copeland A."/>
            <person name="Lindquist E."/>
            <person name="Barry K."/>
            <person name="Schmutz J."/>
            <person name="Baker S.E."/>
            <person name="Ciuffetti L.M."/>
            <person name="Grigoriev I.V."/>
            <person name="Zhong S."/>
            <person name="Turgeon B.G."/>
        </authorList>
    </citation>
    <scope>NUCLEOTIDE SEQUENCE [LARGE SCALE GENOMIC DNA]</scope>
    <source>
        <strain evidence="2 3">ATCC 44560</strain>
    </source>
</reference>
<feature type="region of interest" description="Disordered" evidence="1">
    <location>
        <begin position="1"/>
        <end position="41"/>
    </location>
</feature>
<feature type="compositionally biased region" description="Polar residues" evidence="1">
    <location>
        <begin position="14"/>
        <end position="32"/>
    </location>
</feature>
<protein>
    <submittedName>
        <fullName evidence="2">Uncharacterized protein</fullName>
    </submittedName>
</protein>
<dbReference type="AlphaFoldDB" id="W6YY56"/>
<keyword evidence="3" id="KW-1185">Reference proteome</keyword>
<dbReference type="Proteomes" id="UP000054032">
    <property type="component" value="Unassembled WGS sequence"/>
</dbReference>
<dbReference type="EMBL" id="KI964059">
    <property type="protein sequence ID" value="EUC42508.1"/>
    <property type="molecule type" value="Genomic_DNA"/>
</dbReference>
<accession>W6YY56</accession>
<evidence type="ECO:0000313" key="3">
    <source>
        <dbReference type="Proteomes" id="UP000054032"/>
    </source>
</evidence>
<dbReference type="RefSeq" id="XP_007690972.1">
    <property type="nucleotide sequence ID" value="XM_007692782.1"/>
</dbReference>
<evidence type="ECO:0000256" key="1">
    <source>
        <dbReference type="SAM" id="MobiDB-lite"/>
    </source>
</evidence>
<evidence type="ECO:0000313" key="2">
    <source>
        <dbReference type="EMBL" id="EUC42508.1"/>
    </source>
</evidence>
<name>W6YY56_COCMI</name>
<proteinExistence type="predicted"/>
<gene>
    <name evidence="2" type="ORF">COCMIDRAFT_28890</name>
</gene>
<dbReference type="KEGG" id="bor:COCMIDRAFT_28890"/>
<dbReference type="HOGENOM" id="CLU_1371969_0_0_1"/>
<sequence length="199" mass="21886">MAAVSRVSHGRAPSSGTRPLTRVIRTSSSNGHGTRDHRVDQNRDRRPCILNCYTLTATGHGSQSIAGVLWRWEVRIRTGCKSGEYHAALWSSKKNPPRPIAPATSVINIHHFDTRGDTSMSEHSTALPACPKRQHPTHASVTAVIALLPPHERSCLPFVRSHHDAYEPHSSARRANTPTLGLHAESTSRPCCRWQMGSS</sequence>
<dbReference type="GeneID" id="19121399"/>